<proteinExistence type="predicted"/>
<dbReference type="AlphaFoldDB" id="A0A1S6HKN3"/>
<accession>A0A1S6HKN3</accession>
<dbReference type="EMBL" id="CP014782">
    <property type="protein sequence ID" value="AQS36072.1"/>
    <property type="molecule type" value="Genomic_DNA"/>
</dbReference>
<organism evidence="1 2">
    <name type="scientific">Shewanella psychrophila</name>
    <dbReference type="NCBI Taxonomy" id="225848"/>
    <lineage>
        <taxon>Bacteria</taxon>
        <taxon>Pseudomonadati</taxon>
        <taxon>Pseudomonadota</taxon>
        <taxon>Gammaproteobacteria</taxon>
        <taxon>Alteromonadales</taxon>
        <taxon>Shewanellaceae</taxon>
        <taxon>Shewanella</taxon>
    </lineage>
</organism>
<gene>
    <name evidence="1" type="ORF">Sps_00880</name>
</gene>
<reference evidence="1 2" key="1">
    <citation type="submission" date="2016-03" db="EMBL/GenBank/DDBJ databases">
        <title>Complete genome sequence of Shewanella psychrophila WP2, a deep sea bacterium isolated from west Pacific sediment.</title>
        <authorList>
            <person name="Xu G."/>
            <person name="Jian H."/>
        </authorList>
    </citation>
    <scope>NUCLEOTIDE SEQUENCE [LARGE SCALE GENOMIC DNA]</scope>
    <source>
        <strain evidence="1 2">WP2</strain>
    </source>
</reference>
<dbReference type="Proteomes" id="UP000189545">
    <property type="component" value="Chromosome"/>
</dbReference>
<name>A0A1S6HKN3_9GAMM</name>
<dbReference type="RefSeq" id="WP_077751408.1">
    <property type="nucleotide sequence ID" value="NZ_CP014782.1"/>
</dbReference>
<evidence type="ECO:0000313" key="2">
    <source>
        <dbReference type="Proteomes" id="UP000189545"/>
    </source>
</evidence>
<protein>
    <submittedName>
        <fullName evidence="1">Uncharacterized protein</fullName>
    </submittedName>
</protein>
<keyword evidence="2" id="KW-1185">Reference proteome</keyword>
<dbReference type="KEGG" id="spsw:Sps_00880"/>
<dbReference type="OrthoDB" id="6263897at2"/>
<sequence length="131" mass="14765">MLKRTLIILSVLSLLFIFMLSAFNSKGYMLKTQLTLNGVQVGPTEIKLENGETSEFPLTLEDFNFIRYTLSENQDQVDLTAQLIFRQGDFRNTNTLPSFSLIPDGQQASMEYKAEANGPNIHWSVTVAPTE</sequence>
<evidence type="ECO:0000313" key="1">
    <source>
        <dbReference type="EMBL" id="AQS36072.1"/>
    </source>
</evidence>